<feature type="compositionally biased region" description="Low complexity" evidence="6">
    <location>
        <begin position="135"/>
        <end position="149"/>
    </location>
</feature>
<feature type="binding site" evidence="5">
    <location>
        <position position="250"/>
    </location>
    <ligand>
        <name>ATP</name>
        <dbReference type="ChEBI" id="CHEBI:30616"/>
    </ligand>
</feature>
<dbReference type="CDD" id="cd14008">
    <property type="entry name" value="STKc_LKB1_CaMKK"/>
    <property type="match status" value="1"/>
</dbReference>
<dbReference type="FunFam" id="1.10.510.10:FF:000995">
    <property type="entry name" value="BcCMK3, calcium/calmodulin-dependent protein kinase"/>
    <property type="match status" value="1"/>
</dbReference>
<feature type="compositionally biased region" description="Basic and acidic residues" evidence="6">
    <location>
        <begin position="195"/>
        <end position="204"/>
    </location>
</feature>
<dbReference type="PROSITE" id="PS00107">
    <property type="entry name" value="PROTEIN_KINASE_ATP"/>
    <property type="match status" value="1"/>
</dbReference>
<organism evidence="8 9">
    <name type="scientific">Carpinus fangiana</name>
    <dbReference type="NCBI Taxonomy" id="176857"/>
    <lineage>
        <taxon>Eukaryota</taxon>
        <taxon>Viridiplantae</taxon>
        <taxon>Streptophyta</taxon>
        <taxon>Embryophyta</taxon>
        <taxon>Tracheophyta</taxon>
        <taxon>Spermatophyta</taxon>
        <taxon>Magnoliopsida</taxon>
        <taxon>eudicotyledons</taxon>
        <taxon>Gunneridae</taxon>
        <taxon>Pentapetalae</taxon>
        <taxon>rosids</taxon>
        <taxon>fabids</taxon>
        <taxon>Fagales</taxon>
        <taxon>Betulaceae</taxon>
        <taxon>Carpinus</taxon>
    </lineage>
</organism>
<dbReference type="PROSITE" id="PS50011">
    <property type="entry name" value="PROTEIN_KINASE_DOM"/>
    <property type="match status" value="1"/>
</dbReference>
<dbReference type="Gene3D" id="3.30.200.20">
    <property type="entry name" value="Phosphorylase Kinase, domain 1"/>
    <property type="match status" value="1"/>
</dbReference>
<dbReference type="GO" id="GO:0035556">
    <property type="term" value="P:intracellular signal transduction"/>
    <property type="evidence" value="ECO:0007669"/>
    <property type="project" value="TreeGrafter"/>
</dbReference>
<keyword evidence="3" id="KW-0418">Kinase</keyword>
<feature type="region of interest" description="Disordered" evidence="6">
    <location>
        <begin position="73"/>
        <end position="99"/>
    </location>
</feature>
<dbReference type="InterPro" id="IPR011009">
    <property type="entry name" value="Kinase-like_dom_sf"/>
</dbReference>
<reference evidence="8 9" key="1">
    <citation type="submission" date="2019-06" db="EMBL/GenBank/DDBJ databases">
        <title>A chromosomal-level reference genome of Carpinus fangiana (Coryloideae, Betulaceae).</title>
        <authorList>
            <person name="Yang X."/>
            <person name="Wang Z."/>
            <person name="Zhang L."/>
            <person name="Hao G."/>
            <person name="Liu J."/>
            <person name="Yang Y."/>
        </authorList>
    </citation>
    <scope>NUCLEOTIDE SEQUENCE [LARGE SCALE GENOMIC DNA]</scope>
    <source>
        <strain evidence="8">Cfa_2016G</strain>
        <tissue evidence="8">Leaf</tissue>
    </source>
</reference>
<dbReference type="PROSITE" id="PS00108">
    <property type="entry name" value="PROTEIN_KINASE_ST"/>
    <property type="match status" value="1"/>
</dbReference>
<sequence>MTPKMSLASSAAERGRMGLRVEGAPVVAVKPAGSAGPTGESLMDSYCAGRRCRRSRLSSLLGWWSWEEAPQRLRMQEQKPVSRQSGSARAGAHRRKHGANGGACLAFRARGRCERREAHWIFQSAVMTSNFQPISSGSSSPRSASNSRPSPHRLPYDETPHRRRTFILSTDDSSDSGSYQSPDRHHFRVQSASKPVKETRHARSEWSNSEDDGTSQLRINQYLIKEEIGRGSFGAVHLATDQYGHEFAVKEFSKTRLRRRAKSNMLRRPRSRMPPQTTHHQAPGFRALLGATFHRPPGSSHDEPDNSFDLIKEEIAIMKKLNHTNLVQLIEVLDDPDGDSLFMVLEMCKKGVIMKVEVDDVAEPYPEESCRMWFRDLILAIEYLHAQGVIHRDIKPDNCLLTDDDTLKVVDFGVSEMFEKTSEMRIAKSAGSPAFMAPELCTIAHGDVSGSAADIWSMGVTLYCMHFGKVPFTSEAVLDLYKNIVNDEAAIPDGCHPNFTDLMKCILEKDPDKRIKMPELREHPWVTKDGTDPLLPTEENCSAMVTPPTEDEMNAAITSNMARIMAIVVNRFKALLDKKRPDLVNSILGHASKYVKPPFSMSKEELETAAALHDPSSEPKDKDVQAAQKQFLADGDTLGAELAAKIDRLPRYLRNALFTESKEASEQPPKTASGTVTPSSHQIPRKAVPSATLPPQLEHSHSEPTMPGIPQPRHTTGGILYPGKGQAHDPLEDHLFLHIGQGPGEAGAEESAAEGDPDGAPIVCESPPATDFNVFERAYEEQVDSIRRERGRQAQIYLTRRVEAKMRGRLDRWQSAEGQEPGSKRVMAKQSFANVMGRAMNKANEYAAELEKRNEEGRVARQSPGLR</sequence>
<evidence type="ECO:0000313" key="8">
    <source>
        <dbReference type="EMBL" id="KAB8349441.1"/>
    </source>
</evidence>
<dbReference type="GO" id="GO:0005737">
    <property type="term" value="C:cytoplasm"/>
    <property type="evidence" value="ECO:0007669"/>
    <property type="project" value="TreeGrafter"/>
</dbReference>
<evidence type="ECO:0000256" key="6">
    <source>
        <dbReference type="SAM" id="MobiDB-lite"/>
    </source>
</evidence>
<dbReference type="EMBL" id="VIBQ01000014">
    <property type="protein sequence ID" value="KAB8349441.1"/>
    <property type="molecule type" value="Genomic_DNA"/>
</dbReference>
<dbReference type="InterPro" id="IPR000719">
    <property type="entry name" value="Prot_kinase_dom"/>
</dbReference>
<evidence type="ECO:0000256" key="2">
    <source>
        <dbReference type="ARBA" id="ARBA00022741"/>
    </source>
</evidence>
<feature type="region of interest" description="Disordered" evidence="6">
    <location>
        <begin position="132"/>
        <end position="213"/>
    </location>
</feature>
<feature type="compositionally biased region" description="Polar residues" evidence="6">
    <location>
        <begin position="668"/>
        <end position="682"/>
    </location>
</feature>
<keyword evidence="9" id="KW-1185">Reference proteome</keyword>
<gene>
    <name evidence="8" type="ORF">FH972_023468</name>
</gene>
<dbReference type="FunFam" id="3.30.200.20:FF:000447">
    <property type="entry name" value="Calcium/calmodulin dependent protein kinase"/>
    <property type="match status" value="1"/>
</dbReference>
<dbReference type="OrthoDB" id="2020564at2759"/>
<keyword evidence="4 5" id="KW-0067">ATP-binding</keyword>
<evidence type="ECO:0000256" key="1">
    <source>
        <dbReference type="ARBA" id="ARBA00022679"/>
    </source>
</evidence>
<evidence type="ECO:0000259" key="7">
    <source>
        <dbReference type="PROSITE" id="PS50011"/>
    </source>
</evidence>
<proteinExistence type="predicted"/>
<accession>A0A5N6KV94</accession>
<dbReference type="Pfam" id="PF00069">
    <property type="entry name" value="Pkinase"/>
    <property type="match status" value="1"/>
</dbReference>
<dbReference type="InterPro" id="IPR008271">
    <property type="entry name" value="Ser/Thr_kinase_AS"/>
</dbReference>
<feature type="domain" description="Protein kinase" evidence="7">
    <location>
        <begin position="222"/>
        <end position="526"/>
    </location>
</feature>
<dbReference type="PANTHER" id="PTHR24346:SF77">
    <property type="entry name" value="SERINE THREONINE PROTEIN KINASE"/>
    <property type="match status" value="1"/>
</dbReference>
<evidence type="ECO:0000313" key="9">
    <source>
        <dbReference type="Proteomes" id="UP000327013"/>
    </source>
</evidence>
<comment type="caution">
    <text evidence="8">The sequence shown here is derived from an EMBL/GenBank/DDBJ whole genome shotgun (WGS) entry which is preliminary data.</text>
</comment>
<evidence type="ECO:0000256" key="4">
    <source>
        <dbReference type="ARBA" id="ARBA00022840"/>
    </source>
</evidence>
<dbReference type="GO" id="GO:0004674">
    <property type="term" value="F:protein serine/threonine kinase activity"/>
    <property type="evidence" value="ECO:0007669"/>
    <property type="project" value="TreeGrafter"/>
</dbReference>
<dbReference type="Gene3D" id="1.10.510.10">
    <property type="entry name" value="Transferase(Phosphotransferase) domain 1"/>
    <property type="match status" value="1"/>
</dbReference>
<dbReference type="SUPFAM" id="SSF56112">
    <property type="entry name" value="Protein kinase-like (PK-like)"/>
    <property type="match status" value="1"/>
</dbReference>
<dbReference type="PANTHER" id="PTHR24346">
    <property type="entry name" value="MAP/MICROTUBULE AFFINITY-REGULATING KINASE"/>
    <property type="match status" value="1"/>
</dbReference>
<evidence type="ECO:0000256" key="3">
    <source>
        <dbReference type="ARBA" id="ARBA00022777"/>
    </source>
</evidence>
<keyword evidence="2 5" id="KW-0547">Nucleotide-binding</keyword>
<feature type="compositionally biased region" description="Polar residues" evidence="6">
    <location>
        <begin position="167"/>
        <end position="181"/>
    </location>
</feature>
<feature type="region of interest" description="Disordered" evidence="6">
    <location>
        <begin position="259"/>
        <end position="281"/>
    </location>
</feature>
<feature type="compositionally biased region" description="Basic residues" evidence="6">
    <location>
        <begin position="259"/>
        <end position="271"/>
    </location>
</feature>
<evidence type="ECO:0000256" key="5">
    <source>
        <dbReference type="PROSITE-ProRule" id="PRU10141"/>
    </source>
</evidence>
<keyword evidence="1" id="KW-0808">Transferase</keyword>
<dbReference type="Proteomes" id="UP000327013">
    <property type="component" value="Unassembled WGS sequence"/>
</dbReference>
<protein>
    <recommendedName>
        <fullName evidence="7">Protein kinase domain-containing protein</fullName>
    </recommendedName>
</protein>
<dbReference type="SMART" id="SM00220">
    <property type="entry name" value="S_TKc"/>
    <property type="match status" value="1"/>
</dbReference>
<feature type="region of interest" description="Disordered" evidence="6">
    <location>
        <begin position="660"/>
        <end position="727"/>
    </location>
</feature>
<name>A0A5N6KV94_9ROSI</name>
<dbReference type="AlphaFoldDB" id="A0A5N6KV94"/>
<dbReference type="GO" id="GO:0005524">
    <property type="term" value="F:ATP binding"/>
    <property type="evidence" value="ECO:0007669"/>
    <property type="project" value="UniProtKB-UniRule"/>
</dbReference>
<dbReference type="InterPro" id="IPR017441">
    <property type="entry name" value="Protein_kinase_ATP_BS"/>
</dbReference>